<keyword evidence="4" id="KW-1185">Reference proteome</keyword>
<evidence type="ECO:0008006" key="5">
    <source>
        <dbReference type="Google" id="ProtNLM"/>
    </source>
</evidence>
<keyword evidence="2" id="KW-0732">Signal</keyword>
<feature type="chain" id="PRO_5011688235" description="YXWGXW repeat-containing protein" evidence="2">
    <location>
        <begin position="21"/>
        <end position="148"/>
    </location>
</feature>
<feature type="signal peptide" evidence="2">
    <location>
        <begin position="1"/>
        <end position="20"/>
    </location>
</feature>
<dbReference type="AlphaFoldDB" id="A0A1I6MPZ7"/>
<feature type="region of interest" description="Disordered" evidence="1">
    <location>
        <begin position="120"/>
        <end position="148"/>
    </location>
</feature>
<dbReference type="RefSeq" id="WP_089840580.1">
    <property type="nucleotide sequence ID" value="NZ_FOZL01000001.1"/>
</dbReference>
<evidence type="ECO:0000313" key="4">
    <source>
        <dbReference type="Proteomes" id="UP000199024"/>
    </source>
</evidence>
<sequence length="148" mass="16004">MNVRKSLTMLGLATGFFLFAHTASPAQISIQFGAEPVCPYGYFDYAPYNCAPYGFYGPDWFIGGAFIGAGHWYHGRQGFYGHVDNRYDPHHGYAGPFPDRGEQPFNHFHGNEARDFQGHVGNAGHEAGNEHAAGHVGGGGGRSGGGRR</sequence>
<protein>
    <recommendedName>
        <fullName evidence="5">YXWGXW repeat-containing protein</fullName>
    </recommendedName>
</protein>
<evidence type="ECO:0000256" key="1">
    <source>
        <dbReference type="SAM" id="MobiDB-lite"/>
    </source>
</evidence>
<proteinExistence type="predicted"/>
<reference evidence="3 4" key="1">
    <citation type="submission" date="2016-10" db="EMBL/GenBank/DDBJ databases">
        <authorList>
            <person name="de Groot N.N."/>
        </authorList>
    </citation>
    <scope>NUCLEOTIDE SEQUENCE [LARGE SCALE GENOMIC DNA]</scope>
    <source>
        <strain evidence="3 4">DSM 21001</strain>
    </source>
</reference>
<dbReference type="OrthoDB" id="122916at2"/>
<evidence type="ECO:0000313" key="3">
    <source>
        <dbReference type="EMBL" id="SFS17701.1"/>
    </source>
</evidence>
<accession>A0A1I6MPZ7</accession>
<evidence type="ECO:0000256" key="2">
    <source>
        <dbReference type="SAM" id="SignalP"/>
    </source>
</evidence>
<feature type="compositionally biased region" description="Gly residues" evidence="1">
    <location>
        <begin position="135"/>
        <end position="148"/>
    </location>
</feature>
<dbReference type="Proteomes" id="UP000199024">
    <property type="component" value="Unassembled WGS sequence"/>
</dbReference>
<organism evidence="3 4">
    <name type="scientific">Granulicella pectinivorans</name>
    <dbReference type="NCBI Taxonomy" id="474950"/>
    <lineage>
        <taxon>Bacteria</taxon>
        <taxon>Pseudomonadati</taxon>
        <taxon>Acidobacteriota</taxon>
        <taxon>Terriglobia</taxon>
        <taxon>Terriglobales</taxon>
        <taxon>Acidobacteriaceae</taxon>
        <taxon>Granulicella</taxon>
    </lineage>
</organism>
<gene>
    <name evidence="3" type="ORF">SAMN05421771_3236</name>
</gene>
<dbReference type="EMBL" id="FOZL01000001">
    <property type="protein sequence ID" value="SFS17701.1"/>
    <property type="molecule type" value="Genomic_DNA"/>
</dbReference>
<name>A0A1I6MPZ7_9BACT</name>